<name>A0AAU9X0J1_9CNID</name>
<dbReference type="EMBL" id="CALNXJ010000026">
    <property type="protein sequence ID" value="CAH3132307.1"/>
    <property type="molecule type" value="Genomic_DNA"/>
</dbReference>
<feature type="compositionally biased region" description="Basic and acidic residues" evidence="2">
    <location>
        <begin position="134"/>
        <end position="151"/>
    </location>
</feature>
<evidence type="ECO:0008006" key="5">
    <source>
        <dbReference type="Google" id="ProtNLM"/>
    </source>
</evidence>
<proteinExistence type="predicted"/>
<dbReference type="PANTHER" id="PTHR33309:SF1">
    <property type="entry name" value="MYB_SANT-LIKE DNA-BINDING DOMAIN-CONTAINING PROTEIN"/>
    <property type="match status" value="1"/>
</dbReference>
<dbReference type="Proteomes" id="UP001159428">
    <property type="component" value="Unassembled WGS sequence"/>
</dbReference>
<dbReference type="PANTHER" id="PTHR33309">
    <property type="entry name" value="KERATIN, ULTRA HIGH-SULFUR MATRIX PROTEIN-LIKE"/>
    <property type="match status" value="1"/>
</dbReference>
<sequence length="218" mass="25208">MLPRTVMEWTKQHDKALLGEMTISDLFQYKKGTPERGQLWDSIAGNLNAMDYPKFKVVKRSCRDRWTLLHTKYKRRMSEEIQATGIDAEVGELDEIIEDLIGKEDAAIDSDKEGKKKAEADKKAAEEIRIKAMERFGKTSKRGGEDGEEGAKKKKRRSGSDAVEFLREKAKLEHSLREEELQLRKDQQSQTLLILQQQQQMNQALLTLMEKMLPKERN</sequence>
<gene>
    <name evidence="3" type="ORF">PMEA_00014644</name>
</gene>
<protein>
    <recommendedName>
        <fullName evidence="5">Myb-like domain-containing protein</fullName>
    </recommendedName>
</protein>
<keyword evidence="4" id="KW-1185">Reference proteome</keyword>
<organism evidence="3 4">
    <name type="scientific">Pocillopora meandrina</name>
    <dbReference type="NCBI Taxonomy" id="46732"/>
    <lineage>
        <taxon>Eukaryota</taxon>
        <taxon>Metazoa</taxon>
        <taxon>Cnidaria</taxon>
        <taxon>Anthozoa</taxon>
        <taxon>Hexacorallia</taxon>
        <taxon>Scleractinia</taxon>
        <taxon>Astrocoeniina</taxon>
        <taxon>Pocilloporidae</taxon>
        <taxon>Pocillopora</taxon>
    </lineage>
</organism>
<evidence type="ECO:0000313" key="3">
    <source>
        <dbReference type="EMBL" id="CAH3132307.1"/>
    </source>
</evidence>
<reference evidence="3 4" key="1">
    <citation type="submission" date="2022-05" db="EMBL/GenBank/DDBJ databases">
        <authorList>
            <consortium name="Genoscope - CEA"/>
            <person name="William W."/>
        </authorList>
    </citation>
    <scope>NUCLEOTIDE SEQUENCE [LARGE SCALE GENOMIC DNA]</scope>
</reference>
<accession>A0AAU9X0J1</accession>
<dbReference type="AlphaFoldDB" id="A0AAU9X0J1"/>
<evidence type="ECO:0000313" key="4">
    <source>
        <dbReference type="Proteomes" id="UP001159428"/>
    </source>
</evidence>
<evidence type="ECO:0000256" key="2">
    <source>
        <dbReference type="SAM" id="MobiDB-lite"/>
    </source>
</evidence>
<evidence type="ECO:0000256" key="1">
    <source>
        <dbReference type="SAM" id="Coils"/>
    </source>
</evidence>
<feature type="region of interest" description="Disordered" evidence="2">
    <location>
        <begin position="134"/>
        <end position="162"/>
    </location>
</feature>
<keyword evidence="1" id="KW-0175">Coiled coil</keyword>
<comment type="caution">
    <text evidence="3">The sequence shown here is derived from an EMBL/GenBank/DDBJ whole genome shotgun (WGS) entry which is preliminary data.</text>
</comment>
<feature type="coiled-coil region" evidence="1">
    <location>
        <begin position="162"/>
        <end position="189"/>
    </location>
</feature>